<name>A0A512H6Y4_9PROT</name>
<dbReference type="InterPro" id="IPR013216">
    <property type="entry name" value="Methyltransf_11"/>
</dbReference>
<keyword evidence="2" id="KW-0489">Methyltransferase</keyword>
<dbReference type="Pfam" id="PF08241">
    <property type="entry name" value="Methyltransf_11"/>
    <property type="match status" value="1"/>
</dbReference>
<dbReference type="AlphaFoldDB" id="A0A512H6Y4"/>
<organism evidence="2 3">
    <name type="scientific">Pararhodospirillum oryzae</name>
    <dbReference type="NCBI Taxonomy" id="478448"/>
    <lineage>
        <taxon>Bacteria</taxon>
        <taxon>Pseudomonadati</taxon>
        <taxon>Pseudomonadota</taxon>
        <taxon>Alphaproteobacteria</taxon>
        <taxon>Rhodospirillales</taxon>
        <taxon>Rhodospirillaceae</taxon>
        <taxon>Pararhodospirillum</taxon>
    </lineage>
</organism>
<evidence type="ECO:0000259" key="1">
    <source>
        <dbReference type="Pfam" id="PF08241"/>
    </source>
</evidence>
<dbReference type="OrthoDB" id="9808140at2"/>
<evidence type="ECO:0000313" key="3">
    <source>
        <dbReference type="Proteomes" id="UP000321567"/>
    </source>
</evidence>
<dbReference type="SUPFAM" id="SSF53335">
    <property type="entry name" value="S-adenosyl-L-methionine-dependent methyltransferases"/>
    <property type="match status" value="1"/>
</dbReference>
<dbReference type="CDD" id="cd02440">
    <property type="entry name" value="AdoMet_MTases"/>
    <property type="match status" value="1"/>
</dbReference>
<evidence type="ECO:0000313" key="2">
    <source>
        <dbReference type="EMBL" id="GEO81213.1"/>
    </source>
</evidence>
<accession>A0A512H6Y4</accession>
<dbReference type="PANTHER" id="PTHR43591">
    <property type="entry name" value="METHYLTRANSFERASE"/>
    <property type="match status" value="1"/>
</dbReference>
<dbReference type="GO" id="GO:0032259">
    <property type="term" value="P:methylation"/>
    <property type="evidence" value="ECO:0007669"/>
    <property type="project" value="UniProtKB-KW"/>
</dbReference>
<dbReference type="Proteomes" id="UP000321567">
    <property type="component" value="Unassembled WGS sequence"/>
</dbReference>
<dbReference type="InterPro" id="IPR029063">
    <property type="entry name" value="SAM-dependent_MTases_sf"/>
</dbReference>
<sequence>MLPRRKNTDVLMDWVPMAGHTIVDAGCGDGALARLMARNGARVVVGLEVSERQLARALAHAPEPGVVLLKAGAEAMPLADESADAVIFFNSLHHVPPPLMRRALAEAARVARTGAPVLVSEPIADGPHFELLRGLDDETTVRAQAHAAAHDTAAHGLALVREEEYLHTVRHESFEAMRQRIAAANPERDALIAEDEPALREAFERLSAPAPDGGRTFDQPMRATLLRKTAL</sequence>
<proteinExistence type="predicted"/>
<dbReference type="EMBL" id="BJZO01000029">
    <property type="protein sequence ID" value="GEO81213.1"/>
    <property type="molecule type" value="Genomic_DNA"/>
</dbReference>
<feature type="domain" description="Methyltransferase type 11" evidence="1">
    <location>
        <begin position="23"/>
        <end position="115"/>
    </location>
</feature>
<keyword evidence="2" id="KW-0830">Ubiquinone</keyword>
<reference evidence="2 3" key="1">
    <citation type="submission" date="2019-07" db="EMBL/GenBank/DDBJ databases">
        <title>Whole genome shotgun sequence of Rhodospirillum oryzae NBRC 107573.</title>
        <authorList>
            <person name="Hosoyama A."/>
            <person name="Uohara A."/>
            <person name="Ohji S."/>
            <person name="Ichikawa N."/>
        </authorList>
    </citation>
    <scope>NUCLEOTIDE SEQUENCE [LARGE SCALE GENOMIC DNA]</scope>
    <source>
        <strain evidence="2 3">NBRC 107573</strain>
    </source>
</reference>
<dbReference type="RefSeq" id="WP_147163253.1">
    <property type="nucleotide sequence ID" value="NZ_BJZO01000029.1"/>
</dbReference>
<gene>
    <name evidence="2" type="ORF">ROR02_13440</name>
</gene>
<dbReference type="GO" id="GO:0008757">
    <property type="term" value="F:S-adenosylmethionine-dependent methyltransferase activity"/>
    <property type="evidence" value="ECO:0007669"/>
    <property type="project" value="InterPro"/>
</dbReference>
<comment type="caution">
    <text evidence="2">The sequence shown here is derived from an EMBL/GenBank/DDBJ whole genome shotgun (WGS) entry which is preliminary data.</text>
</comment>
<keyword evidence="2" id="KW-0808">Transferase</keyword>
<dbReference type="PANTHER" id="PTHR43591:SF24">
    <property type="entry name" value="2-METHOXY-6-POLYPRENYL-1,4-BENZOQUINOL METHYLASE, MITOCHONDRIAL"/>
    <property type="match status" value="1"/>
</dbReference>
<keyword evidence="3" id="KW-1185">Reference proteome</keyword>
<protein>
    <submittedName>
        <fullName evidence="2">Ubiquinone/menaquinone biosynthesis methyltransferase</fullName>
    </submittedName>
</protein>
<dbReference type="Gene3D" id="3.40.50.150">
    <property type="entry name" value="Vaccinia Virus protein VP39"/>
    <property type="match status" value="1"/>
</dbReference>